<proteinExistence type="inferred from homology"/>
<dbReference type="Gene3D" id="3.90.550.10">
    <property type="entry name" value="Spore Coat Polysaccharide Biosynthesis Protein SpsA, Chain A"/>
    <property type="match status" value="1"/>
</dbReference>
<dbReference type="Pfam" id="PF00535">
    <property type="entry name" value="Glycos_transf_2"/>
    <property type="match status" value="1"/>
</dbReference>
<dbReference type="InterPro" id="IPR029044">
    <property type="entry name" value="Nucleotide-diphossugar_trans"/>
</dbReference>
<organism evidence="7 8">
    <name type="scientific">Faecalicatena orotica</name>
    <dbReference type="NCBI Taxonomy" id="1544"/>
    <lineage>
        <taxon>Bacteria</taxon>
        <taxon>Bacillati</taxon>
        <taxon>Bacillota</taxon>
        <taxon>Clostridia</taxon>
        <taxon>Lachnospirales</taxon>
        <taxon>Lachnospiraceae</taxon>
        <taxon>Faecalicatena</taxon>
    </lineage>
</organism>
<evidence type="ECO:0000313" key="7">
    <source>
        <dbReference type="EMBL" id="PWJ32057.1"/>
    </source>
</evidence>
<evidence type="ECO:0000256" key="3">
    <source>
        <dbReference type="ARBA" id="ARBA00022676"/>
    </source>
</evidence>
<evidence type="ECO:0000256" key="2">
    <source>
        <dbReference type="ARBA" id="ARBA00006739"/>
    </source>
</evidence>
<protein>
    <submittedName>
        <fullName evidence="7">GT2 family glycosyltransferase</fullName>
    </submittedName>
</protein>
<feature type="domain" description="Glycosyltransferase 2-like" evidence="6">
    <location>
        <begin position="4"/>
        <end position="175"/>
    </location>
</feature>
<gene>
    <name evidence="7" type="ORF">A8806_101345</name>
</gene>
<dbReference type="RefSeq" id="WP_109729424.1">
    <property type="nucleotide sequence ID" value="NZ_BAAACK010000007.1"/>
</dbReference>
<reference evidence="7 8" key="1">
    <citation type="submission" date="2018-05" db="EMBL/GenBank/DDBJ databases">
        <title>The Hungate 1000. A catalogue of reference genomes from the rumen microbiome.</title>
        <authorList>
            <person name="Kelly W."/>
        </authorList>
    </citation>
    <scope>NUCLEOTIDE SEQUENCE [LARGE SCALE GENOMIC DNA]</scope>
    <source>
        <strain evidence="7 8">NLAE-zl-C242</strain>
    </source>
</reference>
<keyword evidence="4 7" id="KW-0808">Transferase</keyword>
<dbReference type="PANTHER" id="PTHR43179">
    <property type="entry name" value="RHAMNOSYLTRANSFERASE WBBL"/>
    <property type="match status" value="1"/>
</dbReference>
<comment type="caution">
    <text evidence="7">The sequence shown here is derived from an EMBL/GenBank/DDBJ whole genome shotgun (WGS) entry which is preliminary data.</text>
</comment>
<evidence type="ECO:0000313" key="8">
    <source>
        <dbReference type="Proteomes" id="UP000245845"/>
    </source>
</evidence>
<comment type="pathway">
    <text evidence="1">Cell wall biogenesis; cell wall polysaccharide biosynthesis.</text>
</comment>
<comment type="similarity">
    <text evidence="2">Belongs to the glycosyltransferase 2 family.</text>
</comment>
<evidence type="ECO:0000256" key="1">
    <source>
        <dbReference type="ARBA" id="ARBA00004776"/>
    </source>
</evidence>
<dbReference type="SUPFAM" id="SSF53448">
    <property type="entry name" value="Nucleotide-diphospho-sugar transferases"/>
    <property type="match status" value="1"/>
</dbReference>
<dbReference type="InterPro" id="IPR001173">
    <property type="entry name" value="Glyco_trans_2-like"/>
</dbReference>
<dbReference type="Proteomes" id="UP000245845">
    <property type="component" value="Unassembled WGS sequence"/>
</dbReference>
<dbReference type="GO" id="GO:0016757">
    <property type="term" value="F:glycosyltransferase activity"/>
    <property type="evidence" value="ECO:0007669"/>
    <property type="project" value="UniProtKB-KW"/>
</dbReference>
<accession>A0A2Y9B8P5</accession>
<keyword evidence="5" id="KW-1133">Transmembrane helix</keyword>
<evidence type="ECO:0000259" key="6">
    <source>
        <dbReference type="Pfam" id="PF00535"/>
    </source>
</evidence>
<keyword evidence="5" id="KW-0472">Membrane</keyword>
<dbReference type="AlphaFoldDB" id="A0A2Y9B8P5"/>
<dbReference type="OrthoDB" id="9771846at2"/>
<dbReference type="EMBL" id="QGDL01000001">
    <property type="protein sequence ID" value="PWJ32057.1"/>
    <property type="molecule type" value="Genomic_DNA"/>
</dbReference>
<name>A0A2Y9B8P5_9FIRM</name>
<sequence>MEVTIVIPNYNGKHFMKPCLDSLACQTFTDFKVLVVDNASTDGSHDYMKEHYPDIEVIALDKNYGFSRAVNEGIRHADTPYVILLNNDTTVDAHYVGELVRAIRRSPRIFSVSSKMVQMYHPDLIDSAGDLYTLIGWGICRGSGRPVTNYKEPSVIFTACAGAAIYRRSVFDKIGYFDENHFAYLEDIDIGYRARIYGYRNIYSPTALVYHVGSGTSGSKYNSFKVKLSARNSVWLNYKNMPFLQLLLNILPLAAGYCIKYLFFLKTGFGKDYREGISEGLQTLKKQKKVPFRFLHLPNYFMIELELIINTFSYARDWFTRKLFRK</sequence>
<keyword evidence="5" id="KW-0812">Transmembrane</keyword>
<dbReference type="PANTHER" id="PTHR43179:SF12">
    <property type="entry name" value="GALACTOFURANOSYLTRANSFERASE GLFT2"/>
    <property type="match status" value="1"/>
</dbReference>
<keyword evidence="3" id="KW-0328">Glycosyltransferase</keyword>
<feature type="transmembrane region" description="Helical" evidence="5">
    <location>
        <begin position="243"/>
        <end position="264"/>
    </location>
</feature>
<keyword evidence="8" id="KW-1185">Reference proteome</keyword>
<evidence type="ECO:0000256" key="5">
    <source>
        <dbReference type="SAM" id="Phobius"/>
    </source>
</evidence>
<evidence type="ECO:0000256" key="4">
    <source>
        <dbReference type="ARBA" id="ARBA00022679"/>
    </source>
</evidence>
<dbReference type="CDD" id="cd04186">
    <property type="entry name" value="GT_2_like_c"/>
    <property type="match status" value="1"/>
</dbReference>